<dbReference type="SUPFAM" id="SSF51998">
    <property type="entry name" value="PFL-like glycyl radical enzymes"/>
    <property type="match status" value="1"/>
</dbReference>
<evidence type="ECO:0000256" key="10">
    <source>
        <dbReference type="ARBA" id="ARBA00023285"/>
    </source>
</evidence>
<keyword evidence="9" id="KW-1015">Disulfide bond</keyword>
<dbReference type="CDD" id="cd02888">
    <property type="entry name" value="RNR_II_dimer"/>
    <property type="match status" value="1"/>
</dbReference>
<keyword evidence="6 13" id="KW-0237">DNA synthesis</keyword>
<evidence type="ECO:0000256" key="7">
    <source>
        <dbReference type="ARBA" id="ARBA00022741"/>
    </source>
</evidence>
<evidence type="ECO:0000313" key="17">
    <source>
        <dbReference type="EMBL" id="OGN28686.1"/>
    </source>
</evidence>
<evidence type="ECO:0000256" key="5">
    <source>
        <dbReference type="ARBA" id="ARBA00022628"/>
    </source>
</evidence>
<dbReference type="InterPro" id="IPR013344">
    <property type="entry name" value="RNR_NrdJ/NrdZ"/>
</dbReference>
<evidence type="ECO:0000259" key="16">
    <source>
        <dbReference type="Pfam" id="PF12637"/>
    </source>
</evidence>
<keyword evidence="10 13" id="KW-0170">Cobalt</keyword>
<dbReference type="PANTHER" id="PTHR43371:SF1">
    <property type="entry name" value="RIBONUCLEOSIDE-DIPHOSPHATE REDUCTASE"/>
    <property type="match status" value="1"/>
</dbReference>
<evidence type="ECO:0000256" key="9">
    <source>
        <dbReference type="ARBA" id="ARBA00023157"/>
    </source>
</evidence>
<comment type="cofactor">
    <cofactor evidence="1 13">
        <name>adenosylcob(III)alamin</name>
        <dbReference type="ChEBI" id="CHEBI:18408"/>
    </cofactor>
</comment>
<evidence type="ECO:0000256" key="3">
    <source>
        <dbReference type="ARBA" id="ARBA00012274"/>
    </source>
</evidence>
<dbReference type="GO" id="GO:0031419">
    <property type="term" value="F:cobalamin binding"/>
    <property type="evidence" value="ECO:0007669"/>
    <property type="project" value="UniProtKB-KW"/>
</dbReference>
<feature type="domain" description="TSCPD" evidence="16">
    <location>
        <begin position="794"/>
        <end position="896"/>
    </location>
</feature>
<comment type="similarity">
    <text evidence="2 13">Belongs to the ribonucleoside diphosphate reductase class-2 family.</text>
</comment>
<accession>A0A1F8GVJ0</accession>
<dbReference type="AlphaFoldDB" id="A0A1F8GVJ0"/>
<dbReference type="STRING" id="1802701.A3A33_01925"/>
<dbReference type="InterPro" id="IPR050862">
    <property type="entry name" value="RdRp_reductase_class-2"/>
</dbReference>
<protein>
    <recommendedName>
        <fullName evidence="4 13">Vitamin B12-dependent ribonucleotide reductase</fullName>
        <ecNumber evidence="3 13">1.17.4.1</ecNumber>
    </recommendedName>
</protein>
<gene>
    <name evidence="17" type="ORF">A3A33_01925</name>
</gene>
<evidence type="ECO:0000259" key="14">
    <source>
        <dbReference type="Pfam" id="PF02867"/>
    </source>
</evidence>
<evidence type="ECO:0000256" key="13">
    <source>
        <dbReference type="RuleBase" id="RU364064"/>
    </source>
</evidence>
<dbReference type="PRINTS" id="PR01183">
    <property type="entry name" value="RIBORDTASEM1"/>
</dbReference>
<dbReference type="Gene3D" id="3.20.70.20">
    <property type="match status" value="1"/>
</dbReference>
<dbReference type="PANTHER" id="PTHR43371">
    <property type="entry name" value="VITAMIN B12-DEPENDENT RIBONUCLEOTIDE REDUCTASE"/>
    <property type="match status" value="1"/>
</dbReference>
<sequence>MAQNLFPIQREELAQVVNGTNGVAHARAGEGLSWPRLFGEGDPYNAIAWERREARITKGDGKVVFEQKDIEVPSFWSQTAIDITASKYFRGKIGTPVRETSVRQMVDRVADTIAGWGLKGNYFKTPEDQQNFLYDLRFLLVNQYAAFNSPVWFNVGVYEKPQCSACFILAVEDNMESILNWYRDEGWIFKFGSGSGINLSPLRSSKESISRGGKPSGPVSFMKGADGVANSIRSGGTTRRAAKMVVLNVDHPDIKDFIYCKKNIEEMTRILEASGIKNSITGDLFDPYTLLPFQNANNSVRVTDEFMQAVENDADWDLKAVATGATVEKLKAREIMHWISEAAWHSADPGMQYDTTINDWHTVPNSGRINASNPCSEYMHLDNSACNLASINLLKFLRPDGVFDIALYKKTIDTILTAQEIIVGNSSYPTPKITENAMAFRELGLGYANLGALLMNLGLAYDSDEGRVISGALTAILCGEGYAQSARIAEQTGPFSGYPKNRDAMLNVIKKHGLAAENLSQSYHSLRSLYGATMPSGNGNGNGNGHAAHTVVNAYTGQIVSQHIPSSNGLPPVLNEPWIKDLVDTGVQVWKDAHALGEQFGYRNSQATVLAPTGTISFLMDCDTTGIEPELALVKYKKLVGGGVLKLVNNQVPPALHRLGYTEQQIKDISAYLIEKETIEGAPHLKDEHVSVFDCSFKATNGTRSISHLGHIKMMAAAQPFISGAISKTVNLPTDATVEDVHDVYMQSWRLGLKAVAVYRDGSKSVQPMSTSDGEKKNTRLVEHANGYTRIKLPDERPAITHKFSIGNHEGYLNVGIYPDTGNVGEMFITIAKEGSTVSGLLDVVATLVSMCLQSGIPLKTLVKKFKDMRFEPSGITSNQNIPFAKSFIDYIFRYIGLKFLSPEDREELFGPDHGAAPTTHEVAEKAMSFMQAQPSSSAAGVATLTVSGFDSSKESHTDAPICECGTIMFRAGSCFSCPNCFATTGVCN</sequence>
<evidence type="ECO:0000256" key="2">
    <source>
        <dbReference type="ARBA" id="ARBA00007405"/>
    </source>
</evidence>
<dbReference type="EMBL" id="MGKP01000013">
    <property type="protein sequence ID" value="OGN28686.1"/>
    <property type="molecule type" value="Genomic_DNA"/>
</dbReference>
<evidence type="ECO:0000259" key="15">
    <source>
        <dbReference type="Pfam" id="PF08471"/>
    </source>
</evidence>
<keyword evidence="5 13" id="KW-0846">Cobalamin</keyword>
<dbReference type="GO" id="GO:0050897">
    <property type="term" value="F:cobalt ion binding"/>
    <property type="evidence" value="ECO:0007669"/>
    <property type="project" value="InterPro"/>
</dbReference>
<dbReference type="EC" id="1.17.4.1" evidence="3 13"/>
<comment type="function">
    <text evidence="11 13">Catalyzes the reduction of ribonucleotides to deoxyribonucleotides. May function to provide a pool of deoxyribonucleotide precursors for DNA repair during oxygen limitation and/or for immediate growth after restoration of oxygen.</text>
</comment>
<dbReference type="InterPro" id="IPR024434">
    <property type="entry name" value="TSCPD_dom"/>
</dbReference>
<keyword evidence="8 13" id="KW-0560">Oxidoreductase</keyword>
<dbReference type="InterPro" id="IPR000788">
    <property type="entry name" value="RNR_lg_C"/>
</dbReference>
<dbReference type="Pfam" id="PF12637">
    <property type="entry name" value="TSCPD"/>
    <property type="match status" value="1"/>
</dbReference>
<evidence type="ECO:0000256" key="8">
    <source>
        <dbReference type="ARBA" id="ARBA00023002"/>
    </source>
</evidence>
<evidence type="ECO:0000313" key="18">
    <source>
        <dbReference type="Proteomes" id="UP000179047"/>
    </source>
</evidence>
<name>A0A1F8GVJ0_9BACT</name>
<evidence type="ECO:0000256" key="11">
    <source>
        <dbReference type="ARBA" id="ARBA00025437"/>
    </source>
</evidence>
<dbReference type="GO" id="GO:0000166">
    <property type="term" value="F:nucleotide binding"/>
    <property type="evidence" value="ECO:0007669"/>
    <property type="project" value="UniProtKB-KW"/>
</dbReference>
<dbReference type="Pfam" id="PF02867">
    <property type="entry name" value="Ribonuc_red_lgC"/>
    <property type="match status" value="1"/>
</dbReference>
<comment type="caution">
    <text evidence="17">The sequence shown here is derived from an EMBL/GenBank/DDBJ whole genome shotgun (WGS) entry which is preliminary data.</text>
</comment>
<feature type="domain" description="Ribonucleotide reductase class II vitamin B12-dependent N-terminal" evidence="15">
    <location>
        <begin position="51"/>
        <end position="143"/>
    </location>
</feature>
<keyword evidence="7 13" id="KW-0547">Nucleotide-binding</keyword>
<dbReference type="InterPro" id="IPR013678">
    <property type="entry name" value="RNR_2_N"/>
</dbReference>
<dbReference type="NCBIfam" id="NF005122">
    <property type="entry name" value="PRK06556.1"/>
    <property type="match status" value="1"/>
</dbReference>
<reference evidence="17 18" key="1">
    <citation type="journal article" date="2016" name="Nat. Commun.">
        <title>Thousands of microbial genomes shed light on interconnected biogeochemical processes in an aquifer system.</title>
        <authorList>
            <person name="Anantharaman K."/>
            <person name="Brown C.T."/>
            <person name="Hug L.A."/>
            <person name="Sharon I."/>
            <person name="Castelle C.J."/>
            <person name="Probst A.J."/>
            <person name="Thomas B.C."/>
            <person name="Singh A."/>
            <person name="Wilkins M.J."/>
            <person name="Karaoz U."/>
            <person name="Brodie E.L."/>
            <person name="Williams K.H."/>
            <person name="Hubbard S.S."/>
            <person name="Banfield J.F."/>
        </authorList>
    </citation>
    <scope>NUCLEOTIDE SEQUENCE [LARGE SCALE GENOMIC DNA]</scope>
</reference>
<feature type="domain" description="Ribonucleotide reductase large subunit C-terminal" evidence="14">
    <location>
        <begin position="164"/>
        <end position="759"/>
    </location>
</feature>
<evidence type="ECO:0000256" key="1">
    <source>
        <dbReference type="ARBA" id="ARBA00001922"/>
    </source>
</evidence>
<dbReference type="NCBIfam" id="TIGR02504">
    <property type="entry name" value="NrdJ_Z"/>
    <property type="match status" value="1"/>
</dbReference>
<comment type="catalytic activity">
    <reaction evidence="12 13">
        <text>a 2'-deoxyribonucleoside 5'-diphosphate + [thioredoxin]-disulfide + H2O = a ribonucleoside 5'-diphosphate + [thioredoxin]-dithiol</text>
        <dbReference type="Rhea" id="RHEA:23252"/>
        <dbReference type="Rhea" id="RHEA-COMP:10698"/>
        <dbReference type="Rhea" id="RHEA-COMP:10700"/>
        <dbReference type="ChEBI" id="CHEBI:15377"/>
        <dbReference type="ChEBI" id="CHEBI:29950"/>
        <dbReference type="ChEBI" id="CHEBI:50058"/>
        <dbReference type="ChEBI" id="CHEBI:57930"/>
        <dbReference type="ChEBI" id="CHEBI:73316"/>
        <dbReference type="EC" id="1.17.4.1"/>
    </reaction>
</comment>
<dbReference type="GO" id="GO:0071897">
    <property type="term" value="P:DNA biosynthetic process"/>
    <property type="evidence" value="ECO:0007669"/>
    <property type="project" value="UniProtKB-KW"/>
</dbReference>
<evidence type="ECO:0000256" key="6">
    <source>
        <dbReference type="ARBA" id="ARBA00022634"/>
    </source>
</evidence>
<organism evidence="17 18">
    <name type="scientific">Candidatus Yanofskybacteria bacterium RIFCSPLOWO2_01_FULL_49_25</name>
    <dbReference type="NCBI Taxonomy" id="1802701"/>
    <lineage>
        <taxon>Bacteria</taxon>
        <taxon>Candidatus Yanofskyibacteriota</taxon>
    </lineage>
</organism>
<evidence type="ECO:0000256" key="12">
    <source>
        <dbReference type="ARBA" id="ARBA00047754"/>
    </source>
</evidence>
<dbReference type="Pfam" id="PF08471">
    <property type="entry name" value="Ribonuc_red_2_N"/>
    <property type="match status" value="1"/>
</dbReference>
<evidence type="ECO:0000256" key="4">
    <source>
        <dbReference type="ARBA" id="ARBA00014409"/>
    </source>
</evidence>
<dbReference type="GO" id="GO:0004748">
    <property type="term" value="F:ribonucleoside-diphosphate reductase activity, thioredoxin disulfide as acceptor"/>
    <property type="evidence" value="ECO:0007669"/>
    <property type="project" value="UniProtKB-EC"/>
</dbReference>
<proteinExistence type="inferred from homology"/>
<dbReference type="Proteomes" id="UP000179047">
    <property type="component" value="Unassembled WGS sequence"/>
</dbReference>